<dbReference type="PANTHER" id="PTHR43053:SF3">
    <property type="entry name" value="ALPHA-GALACTOSIDASE C-RELATED"/>
    <property type="match status" value="1"/>
</dbReference>
<evidence type="ECO:0000256" key="1">
    <source>
        <dbReference type="ARBA" id="ARBA00001255"/>
    </source>
</evidence>
<name>A0ABW8S7P5_9CLOT</name>
<dbReference type="InterPro" id="IPR038417">
    <property type="entry name" value="Alpga-gal_N_sf"/>
</dbReference>
<keyword evidence="4 5" id="KW-0326">Glycosidase</keyword>
<dbReference type="PROSITE" id="PS00512">
    <property type="entry name" value="ALPHA_GALACTOSIDASE"/>
    <property type="match status" value="1"/>
</dbReference>
<dbReference type="InterPro" id="IPR000111">
    <property type="entry name" value="Glyco_hydro_27/36_CS"/>
</dbReference>
<feature type="domain" description="Glycosyl hydrolase family 36 C-terminal" evidence="6">
    <location>
        <begin position="648"/>
        <end position="725"/>
    </location>
</feature>
<evidence type="ECO:0000259" key="7">
    <source>
        <dbReference type="Pfam" id="PF16875"/>
    </source>
</evidence>
<dbReference type="InterPro" id="IPR013780">
    <property type="entry name" value="Glyco_hydro_b"/>
</dbReference>
<dbReference type="PIRSF" id="PIRSF005536">
    <property type="entry name" value="Agal"/>
    <property type="match status" value="1"/>
</dbReference>
<comment type="caution">
    <text evidence="8">The sequence shown here is derived from an EMBL/GenBank/DDBJ whole genome shotgun (WGS) entry which is preliminary data.</text>
</comment>
<feature type="domain" description="Glycosyl hydrolase family 36 N-terminal" evidence="7">
    <location>
        <begin position="29"/>
        <end position="285"/>
    </location>
</feature>
<dbReference type="InterPro" id="IPR050985">
    <property type="entry name" value="Alpha-glycosidase_related"/>
</dbReference>
<dbReference type="Gene3D" id="2.60.40.1180">
    <property type="entry name" value="Golgi alpha-mannosidase II"/>
    <property type="match status" value="1"/>
</dbReference>
<dbReference type="PRINTS" id="PR00743">
    <property type="entry name" value="GLHYDRLASE36"/>
</dbReference>
<dbReference type="EC" id="3.2.1.22" evidence="2 5"/>
<dbReference type="Pfam" id="PF16874">
    <property type="entry name" value="Glyco_hydro_36C"/>
    <property type="match status" value="1"/>
</dbReference>
<evidence type="ECO:0000256" key="2">
    <source>
        <dbReference type="ARBA" id="ARBA00012755"/>
    </source>
</evidence>
<dbReference type="CDD" id="cd14791">
    <property type="entry name" value="GH36"/>
    <property type="match status" value="1"/>
</dbReference>
<protein>
    <recommendedName>
        <fullName evidence="2 5">Alpha-galactosidase</fullName>
        <ecNumber evidence="2 5">3.2.1.22</ecNumber>
    </recommendedName>
</protein>
<evidence type="ECO:0000313" key="9">
    <source>
        <dbReference type="Proteomes" id="UP001623600"/>
    </source>
</evidence>
<reference evidence="8 9" key="1">
    <citation type="submission" date="2024-11" db="EMBL/GenBank/DDBJ databases">
        <authorList>
            <person name="Heng Y.C."/>
            <person name="Lim A.C.H."/>
            <person name="Lee J.K.Y."/>
            <person name="Kittelmann S."/>
        </authorList>
    </citation>
    <scope>NUCLEOTIDE SEQUENCE [LARGE SCALE GENOMIC DNA]</scope>
    <source>
        <strain evidence="8 9">WILCCON 0112</strain>
    </source>
</reference>
<dbReference type="InterPro" id="IPR031704">
    <property type="entry name" value="Glyco_hydro_36_N"/>
</dbReference>
<keyword evidence="9" id="KW-1185">Reference proteome</keyword>
<evidence type="ECO:0000256" key="3">
    <source>
        <dbReference type="ARBA" id="ARBA00022801"/>
    </source>
</evidence>
<dbReference type="Gene3D" id="3.20.20.70">
    <property type="entry name" value="Aldolase class I"/>
    <property type="match status" value="1"/>
</dbReference>
<dbReference type="Pfam" id="PF16875">
    <property type="entry name" value="Glyco_hydro_36N"/>
    <property type="match status" value="1"/>
</dbReference>
<dbReference type="Gene3D" id="2.70.98.60">
    <property type="entry name" value="alpha-galactosidase from lactobacil brevis"/>
    <property type="match status" value="1"/>
</dbReference>
<proteinExistence type="inferred from homology"/>
<gene>
    <name evidence="8" type="ORF">ACJDTP_17680</name>
</gene>
<dbReference type="InterPro" id="IPR017853">
    <property type="entry name" value="GH"/>
</dbReference>
<dbReference type="SUPFAM" id="SSF51445">
    <property type="entry name" value="(Trans)glycosidases"/>
    <property type="match status" value="1"/>
</dbReference>
<dbReference type="Pfam" id="PF02065">
    <property type="entry name" value="Melibiase"/>
    <property type="match status" value="1"/>
</dbReference>
<dbReference type="InterPro" id="IPR031705">
    <property type="entry name" value="Glyco_hydro_36_C"/>
</dbReference>
<sequence length="728" mass="83658">MSIKINEEKLLFHLQGKNTSYVMQVIRDGYLAHLYWGKRINKYRGSNKIVFMDRGFSPNPDDKDRTFSLDTIPQEYQAFGNGDFRIPAYQVRINDGYRISDLRYKGYGLYKGKRELEGLPATYANYIDEAETLEIIMEDVVIGLEVTLSYTLFKELDVITRSVSFSNKGKESIRLLRALSMSVDFRDDDFEMITLYGAHNNEKNIARRKIVPGVQLIDSCRGASSPQQAPFLALIRKDTTEDSGEVYSFNLVYSGNFTAQVQVDSYNNTRVSMGINPFDFSWLLEVGKGFQTPEAVMVYTQNGIGEMSRIYHKLYSQNLCRGKFKNKVRPILINNWEATYFDFDEEKIESIAKEGRELGIELFVLDDGWFGRRDDDNSSLGDWIVDKRKLPNGLEALANKIISIGMEFGIWFEPEMVSIDSDLYRKHPDWCIHVPNRPHILGRNQLVLDLSRDEVCSYIIESVSNILSSAPITYVKWDMNRHVTDIGSEILTCERQEEVSHRYILGLYRVMEELVSRFPNVLFESCSSGGGRFDAGMLYYMPQTWTSDNTDAICRTKIQYGTSFVYPAITMGAHVSTAPNHQVGRITPLETRGHVAMTGNFGYELDLTKLTNEEKEMVREQVKLYNDIREIVQFGELYRIFNPFDGNEAAWNFVSNDKSEFVATYVRILSLPAAPIRTIKFKGLNSEYDYQDISTGEIFGGDELMNVGITIERVKQDFLSIQWRFKKI</sequence>
<evidence type="ECO:0000259" key="6">
    <source>
        <dbReference type="Pfam" id="PF16874"/>
    </source>
</evidence>
<dbReference type="PANTHER" id="PTHR43053">
    <property type="entry name" value="GLYCOSIDASE FAMILY 31"/>
    <property type="match status" value="1"/>
</dbReference>
<keyword evidence="3 5" id="KW-0378">Hydrolase</keyword>
<accession>A0ABW8S7P5</accession>
<dbReference type="RefSeq" id="WP_406761975.1">
    <property type="nucleotide sequence ID" value="NZ_JBJIAB010000025.1"/>
</dbReference>
<evidence type="ECO:0000256" key="4">
    <source>
        <dbReference type="ARBA" id="ARBA00023295"/>
    </source>
</evidence>
<dbReference type="InterPro" id="IPR002252">
    <property type="entry name" value="Glyco_hydro_36"/>
</dbReference>
<organism evidence="8 9">
    <name type="scientific">Candidatus Clostridium helianthi</name>
    <dbReference type="NCBI Taxonomy" id="3381660"/>
    <lineage>
        <taxon>Bacteria</taxon>
        <taxon>Bacillati</taxon>
        <taxon>Bacillota</taxon>
        <taxon>Clostridia</taxon>
        <taxon>Eubacteriales</taxon>
        <taxon>Clostridiaceae</taxon>
        <taxon>Clostridium</taxon>
    </lineage>
</organism>
<evidence type="ECO:0000256" key="5">
    <source>
        <dbReference type="PIRNR" id="PIRNR005536"/>
    </source>
</evidence>
<comment type="similarity">
    <text evidence="5">Belongs to the glycosyl hydrolase.</text>
</comment>
<comment type="catalytic activity">
    <reaction evidence="1 5">
        <text>Hydrolysis of terminal, non-reducing alpha-D-galactose residues in alpha-D-galactosides, including galactose oligosaccharides, galactomannans and galactolipids.</text>
        <dbReference type="EC" id="3.2.1.22"/>
    </reaction>
</comment>
<evidence type="ECO:0000313" key="8">
    <source>
        <dbReference type="EMBL" id="MFL0166903.1"/>
    </source>
</evidence>
<dbReference type="Proteomes" id="UP001623600">
    <property type="component" value="Unassembled WGS sequence"/>
</dbReference>
<dbReference type="InterPro" id="IPR013785">
    <property type="entry name" value="Aldolase_TIM"/>
</dbReference>
<dbReference type="EMBL" id="JBJIAB010000025">
    <property type="protein sequence ID" value="MFL0166903.1"/>
    <property type="molecule type" value="Genomic_DNA"/>
</dbReference>